<dbReference type="GO" id="GO:0031419">
    <property type="term" value="F:cobalamin binding"/>
    <property type="evidence" value="ECO:0007669"/>
    <property type="project" value="InterPro"/>
</dbReference>
<sequence length="716" mass="79318">MKSFNPVRIALVSVNTRKGHRSLSLASLASWLIAGETDSLVKIHDVVQGEDHSNFISSILDFHPHIIGFTCYCFNQETTDALAARLSAMLPDAIIMAGGPEASYQPHEFLTSRPWFHLIASGEGERTLELITKWIRGNSDSAEMTETARVEAMMNNIPGLASITNGVFRSSGDALLPDLKDAPLPHSMWIDCMPGVVYYEASRGCPFKCSYCTSSLTGKVREKPFEQVMADLDALSRMGVKTVNFADRTFNHGNDRPIRILEHFRSMNSSMAMQVEIYPERVSEALLKTLAAFAPGALSMEAGFQTSNRQSLQLCNRPGNPEQAIEMITRIVRETKVEVHTDLMAGMPAQTNDDLMKDLDALAASGAHSIQINTVKLLPGTALRAKARDMGIRFSPLPPHETLETPDFTYQELRISEGAATVFYKLYNTGFHRNALQAFTSAGLRISELAWAMRNSRAEADLPFHSVNPDDIRGFLIKFSMKKLALSPDDQENALISRIGEGALLDWALNARPGAKIPEFLSPWHYEPFITFHPLIKSETENTKTENSEPDNIIASLNNQSEILGWSSRRRFLPSPGLRMIALRHFIPSDHALNESSSCIEMAYSGNSLQSDPETIAIFIQANHKPNHKSNQKSNSEAENHHKVLHLKNIPDSRDEISEPHQIHLPSAALAYLSTKGSATIEDMVPALMKCGTEHALIDRILIPVLKTLIDSGTVK</sequence>
<dbReference type="Pfam" id="PF04055">
    <property type="entry name" value="Radical_SAM"/>
    <property type="match status" value="1"/>
</dbReference>
<keyword evidence="2" id="KW-0949">S-adenosyl-L-methionine</keyword>
<dbReference type="SUPFAM" id="SSF102114">
    <property type="entry name" value="Radical SAM enzymes"/>
    <property type="match status" value="1"/>
</dbReference>
<evidence type="ECO:0000256" key="3">
    <source>
        <dbReference type="ARBA" id="ARBA00022723"/>
    </source>
</evidence>
<dbReference type="GO" id="GO:0003824">
    <property type="term" value="F:catalytic activity"/>
    <property type="evidence" value="ECO:0007669"/>
    <property type="project" value="InterPro"/>
</dbReference>
<evidence type="ECO:0000259" key="7">
    <source>
        <dbReference type="PROSITE" id="PS51918"/>
    </source>
</evidence>
<dbReference type="InterPro" id="IPR058240">
    <property type="entry name" value="rSAM_sf"/>
</dbReference>
<evidence type="ECO:0000313" key="9">
    <source>
        <dbReference type="Proteomes" id="UP000233256"/>
    </source>
</evidence>
<dbReference type="GO" id="GO:0046872">
    <property type="term" value="F:metal ion binding"/>
    <property type="evidence" value="ECO:0007669"/>
    <property type="project" value="UniProtKB-KW"/>
</dbReference>
<keyword evidence="4" id="KW-0408">Iron</keyword>
<dbReference type="Gene3D" id="3.80.30.20">
    <property type="entry name" value="tm_1862 like domain"/>
    <property type="match status" value="1"/>
</dbReference>
<keyword evidence="3" id="KW-0479">Metal-binding</keyword>
<dbReference type="GO" id="GO:0051536">
    <property type="term" value="F:iron-sulfur cluster binding"/>
    <property type="evidence" value="ECO:0007669"/>
    <property type="project" value="UniProtKB-KW"/>
</dbReference>
<dbReference type="PROSITE" id="PS51332">
    <property type="entry name" value="B12_BINDING"/>
    <property type="match status" value="1"/>
</dbReference>
<dbReference type="PANTHER" id="PTHR43409">
    <property type="entry name" value="ANAEROBIC MAGNESIUM-PROTOPORPHYRIN IX MONOMETHYL ESTER CYCLASE-RELATED"/>
    <property type="match status" value="1"/>
</dbReference>
<dbReference type="Pfam" id="PF02310">
    <property type="entry name" value="B12-binding"/>
    <property type="match status" value="1"/>
</dbReference>
<dbReference type="InterPro" id="IPR051198">
    <property type="entry name" value="BchE-like"/>
</dbReference>
<evidence type="ECO:0000256" key="5">
    <source>
        <dbReference type="ARBA" id="ARBA00023014"/>
    </source>
</evidence>
<dbReference type="CDD" id="cd01335">
    <property type="entry name" value="Radical_SAM"/>
    <property type="match status" value="1"/>
</dbReference>
<dbReference type="Gene3D" id="3.40.50.280">
    <property type="entry name" value="Cobalamin-binding domain"/>
    <property type="match status" value="1"/>
</dbReference>
<evidence type="ECO:0000256" key="1">
    <source>
        <dbReference type="ARBA" id="ARBA00001966"/>
    </source>
</evidence>
<dbReference type="PANTHER" id="PTHR43409:SF16">
    <property type="entry name" value="SLR0320 PROTEIN"/>
    <property type="match status" value="1"/>
</dbReference>
<feature type="domain" description="Radical SAM core" evidence="7">
    <location>
        <begin position="191"/>
        <end position="416"/>
    </location>
</feature>
<dbReference type="InterPro" id="IPR023404">
    <property type="entry name" value="rSAM_horseshoe"/>
</dbReference>
<dbReference type="InterPro" id="IPR006638">
    <property type="entry name" value="Elp3/MiaA/NifB-like_rSAM"/>
</dbReference>
<name>A0A2N1PJ61_9BACT</name>
<dbReference type="AlphaFoldDB" id="A0A2N1PJ61"/>
<proteinExistence type="predicted"/>
<dbReference type="EMBL" id="PGXC01000052">
    <property type="protein sequence ID" value="PKK88322.1"/>
    <property type="molecule type" value="Genomic_DNA"/>
</dbReference>
<evidence type="ECO:0000313" key="8">
    <source>
        <dbReference type="EMBL" id="PKK88322.1"/>
    </source>
</evidence>
<evidence type="ECO:0000259" key="6">
    <source>
        <dbReference type="PROSITE" id="PS51332"/>
    </source>
</evidence>
<dbReference type="PROSITE" id="PS51918">
    <property type="entry name" value="RADICAL_SAM"/>
    <property type="match status" value="1"/>
</dbReference>
<evidence type="ECO:0000256" key="4">
    <source>
        <dbReference type="ARBA" id="ARBA00023004"/>
    </source>
</evidence>
<protein>
    <submittedName>
        <fullName evidence="8">Uncharacterized protein</fullName>
    </submittedName>
</protein>
<feature type="domain" description="B12-binding" evidence="6">
    <location>
        <begin position="7"/>
        <end position="142"/>
    </location>
</feature>
<gene>
    <name evidence="8" type="ORF">CVV64_19420</name>
</gene>
<reference evidence="8 9" key="1">
    <citation type="journal article" date="2017" name="ISME J.">
        <title>Potential for microbial H2 and metal transformations associated with novel bacteria and archaea in deep terrestrial subsurface sediments.</title>
        <authorList>
            <person name="Hernsdorf A.W."/>
            <person name="Amano Y."/>
            <person name="Miyakawa K."/>
            <person name="Ise K."/>
            <person name="Suzuki Y."/>
            <person name="Anantharaman K."/>
            <person name="Probst A."/>
            <person name="Burstein D."/>
            <person name="Thomas B.C."/>
            <person name="Banfield J.F."/>
        </authorList>
    </citation>
    <scope>NUCLEOTIDE SEQUENCE [LARGE SCALE GENOMIC DNA]</scope>
    <source>
        <strain evidence="8">HGW-Wallbacteria-1</strain>
    </source>
</reference>
<evidence type="ECO:0000256" key="2">
    <source>
        <dbReference type="ARBA" id="ARBA00022691"/>
    </source>
</evidence>
<dbReference type="SFLD" id="SFLDG01082">
    <property type="entry name" value="B12-binding_domain_containing"/>
    <property type="match status" value="1"/>
</dbReference>
<comment type="cofactor">
    <cofactor evidence="1">
        <name>[4Fe-4S] cluster</name>
        <dbReference type="ChEBI" id="CHEBI:49883"/>
    </cofactor>
</comment>
<keyword evidence="5" id="KW-0411">Iron-sulfur</keyword>
<dbReference type="SFLD" id="SFLDS00029">
    <property type="entry name" value="Radical_SAM"/>
    <property type="match status" value="1"/>
</dbReference>
<organism evidence="8 9">
    <name type="scientific">Candidatus Wallbacteria bacterium HGW-Wallbacteria-1</name>
    <dbReference type="NCBI Taxonomy" id="2013854"/>
    <lineage>
        <taxon>Bacteria</taxon>
        <taxon>Candidatus Walliibacteriota</taxon>
    </lineage>
</organism>
<dbReference type="SMART" id="SM00729">
    <property type="entry name" value="Elp3"/>
    <property type="match status" value="1"/>
</dbReference>
<comment type="caution">
    <text evidence="8">The sequence shown here is derived from an EMBL/GenBank/DDBJ whole genome shotgun (WGS) entry which is preliminary data.</text>
</comment>
<dbReference type="Proteomes" id="UP000233256">
    <property type="component" value="Unassembled WGS sequence"/>
</dbReference>
<dbReference type="InterPro" id="IPR007197">
    <property type="entry name" value="rSAM"/>
</dbReference>
<dbReference type="GO" id="GO:0005829">
    <property type="term" value="C:cytosol"/>
    <property type="evidence" value="ECO:0007669"/>
    <property type="project" value="TreeGrafter"/>
</dbReference>
<accession>A0A2N1PJ61</accession>
<dbReference type="InterPro" id="IPR006158">
    <property type="entry name" value="Cobalamin-bd"/>
</dbReference>